<feature type="region of interest" description="Disordered" evidence="1">
    <location>
        <begin position="47"/>
        <end position="115"/>
    </location>
</feature>
<evidence type="ECO:0000313" key="2">
    <source>
        <dbReference type="EMBL" id="MFF5293546.1"/>
    </source>
</evidence>
<proteinExistence type="predicted"/>
<feature type="compositionally biased region" description="Low complexity" evidence="1">
    <location>
        <begin position="95"/>
        <end position="104"/>
    </location>
</feature>
<feature type="compositionally biased region" description="Low complexity" evidence="1">
    <location>
        <begin position="50"/>
        <end position="67"/>
    </location>
</feature>
<protein>
    <submittedName>
        <fullName evidence="2">Uncharacterized protein</fullName>
    </submittedName>
</protein>
<evidence type="ECO:0000256" key="1">
    <source>
        <dbReference type="SAM" id="MobiDB-lite"/>
    </source>
</evidence>
<organism evidence="2 3">
    <name type="scientific">Paractinoplanes globisporus</name>
    <dbReference type="NCBI Taxonomy" id="113565"/>
    <lineage>
        <taxon>Bacteria</taxon>
        <taxon>Bacillati</taxon>
        <taxon>Actinomycetota</taxon>
        <taxon>Actinomycetes</taxon>
        <taxon>Micromonosporales</taxon>
        <taxon>Micromonosporaceae</taxon>
        <taxon>Paractinoplanes</taxon>
    </lineage>
</organism>
<gene>
    <name evidence="2" type="ORF">ACFY35_29285</name>
</gene>
<accession>A0ABW6WJT1</accession>
<comment type="caution">
    <text evidence="2">The sequence shown here is derived from an EMBL/GenBank/DDBJ whole genome shotgun (WGS) entry which is preliminary data.</text>
</comment>
<feature type="compositionally biased region" description="Pro residues" evidence="1">
    <location>
        <begin position="70"/>
        <end position="81"/>
    </location>
</feature>
<keyword evidence="3" id="KW-1185">Reference proteome</keyword>
<dbReference type="EMBL" id="JBIAZU010000005">
    <property type="protein sequence ID" value="MFF5293546.1"/>
    <property type="molecule type" value="Genomic_DNA"/>
</dbReference>
<dbReference type="RefSeq" id="WP_157297094.1">
    <property type="nucleotide sequence ID" value="NZ_JBIAZU010000005.1"/>
</dbReference>
<sequence length="189" mass="19483">MESLSATRPVRRIVRVAVALVVGQALLCALIGWLTLGHANDSGPPVDAMAAPPALPSTSVPSPAVTSRYVPPPATTVPPAAPTKRKRTTDRKPEAPAATRAPTPSAHPPAPAPAVVPPLPVPTIVVTTTTPGSALVPPLPKPPETPAVVAGPVTVGDLCTPVGAYAFTADHTLVRCTRAWHHRARWKIV</sequence>
<name>A0ABW6WJT1_9ACTN</name>
<feature type="compositionally biased region" description="Pro residues" evidence="1">
    <location>
        <begin position="105"/>
        <end position="115"/>
    </location>
</feature>
<reference evidence="2 3" key="1">
    <citation type="submission" date="2024-10" db="EMBL/GenBank/DDBJ databases">
        <title>The Natural Products Discovery Center: Release of the First 8490 Sequenced Strains for Exploring Actinobacteria Biosynthetic Diversity.</title>
        <authorList>
            <person name="Kalkreuter E."/>
            <person name="Kautsar S.A."/>
            <person name="Yang D."/>
            <person name="Bader C.D."/>
            <person name="Teijaro C.N."/>
            <person name="Fluegel L."/>
            <person name="Davis C.M."/>
            <person name="Simpson J.R."/>
            <person name="Lauterbach L."/>
            <person name="Steele A.D."/>
            <person name="Gui C."/>
            <person name="Meng S."/>
            <person name="Li G."/>
            <person name="Viehrig K."/>
            <person name="Ye F."/>
            <person name="Su P."/>
            <person name="Kiefer A.F."/>
            <person name="Nichols A."/>
            <person name="Cepeda A.J."/>
            <person name="Yan W."/>
            <person name="Fan B."/>
            <person name="Jiang Y."/>
            <person name="Adhikari A."/>
            <person name="Zheng C.-J."/>
            <person name="Schuster L."/>
            <person name="Cowan T.M."/>
            <person name="Smanski M.J."/>
            <person name="Chevrette M.G."/>
            <person name="De Carvalho L.P.S."/>
            <person name="Shen B."/>
        </authorList>
    </citation>
    <scope>NUCLEOTIDE SEQUENCE [LARGE SCALE GENOMIC DNA]</scope>
    <source>
        <strain evidence="2 3">NPDC000087</strain>
    </source>
</reference>
<dbReference type="Proteomes" id="UP001602245">
    <property type="component" value="Unassembled WGS sequence"/>
</dbReference>
<evidence type="ECO:0000313" key="3">
    <source>
        <dbReference type="Proteomes" id="UP001602245"/>
    </source>
</evidence>